<dbReference type="Proteomes" id="UP000179266">
    <property type="component" value="Unassembled WGS sequence"/>
</dbReference>
<evidence type="ECO:0000313" key="2">
    <source>
        <dbReference type="Proteomes" id="UP000179266"/>
    </source>
</evidence>
<dbReference type="AlphaFoldDB" id="A0A1F7S140"/>
<reference evidence="1 2" key="1">
    <citation type="journal article" date="2016" name="Nat. Commun.">
        <title>Thousands of microbial genomes shed light on interconnected biogeochemical processes in an aquifer system.</title>
        <authorList>
            <person name="Anantharaman K."/>
            <person name="Brown C.T."/>
            <person name="Hug L.A."/>
            <person name="Sharon I."/>
            <person name="Castelle C.J."/>
            <person name="Probst A.J."/>
            <person name="Thomas B.C."/>
            <person name="Singh A."/>
            <person name="Wilkins M.J."/>
            <person name="Karaoz U."/>
            <person name="Brodie E.L."/>
            <person name="Williams K.H."/>
            <person name="Hubbard S.S."/>
            <person name="Banfield J.F."/>
        </authorList>
    </citation>
    <scope>NUCLEOTIDE SEQUENCE [LARGE SCALE GENOMIC DNA]</scope>
</reference>
<comment type="caution">
    <text evidence="1">The sequence shown here is derived from an EMBL/GenBank/DDBJ whole genome shotgun (WGS) entry which is preliminary data.</text>
</comment>
<name>A0A1F7S140_9BACT</name>
<accession>A0A1F7S140</accession>
<dbReference type="EMBL" id="MGDD01000074">
    <property type="protein sequence ID" value="OGL47431.1"/>
    <property type="molecule type" value="Genomic_DNA"/>
</dbReference>
<organism evidence="1 2">
    <name type="scientific">Candidatus Schekmanbacteria bacterium RBG_13_48_7</name>
    <dbReference type="NCBI Taxonomy" id="1817878"/>
    <lineage>
        <taxon>Bacteria</taxon>
        <taxon>Candidatus Schekmaniibacteriota</taxon>
    </lineage>
</organism>
<sequence>MLDELERFDTAREIKKNVLRLQSMLKEIDIIRNSLTILQGKMKGNVAFSDADRKEINDILATYKTDIKKVIDEM</sequence>
<gene>
    <name evidence="1" type="ORF">A2161_09170</name>
</gene>
<evidence type="ECO:0000313" key="1">
    <source>
        <dbReference type="EMBL" id="OGL47431.1"/>
    </source>
</evidence>
<protein>
    <submittedName>
        <fullName evidence="1">Uncharacterized protein</fullName>
    </submittedName>
</protein>
<proteinExistence type="predicted"/>